<protein>
    <submittedName>
        <fullName evidence="1">Tubulin-like doman-containing protein</fullName>
    </submittedName>
</protein>
<evidence type="ECO:0000313" key="2">
    <source>
        <dbReference type="Proteomes" id="UP001597145"/>
    </source>
</evidence>
<organism evidence="1 2">
    <name type="scientific">Pseudonocardia aurantiaca</name>
    <dbReference type="NCBI Taxonomy" id="75290"/>
    <lineage>
        <taxon>Bacteria</taxon>
        <taxon>Bacillati</taxon>
        <taxon>Actinomycetota</taxon>
        <taxon>Actinomycetes</taxon>
        <taxon>Pseudonocardiales</taxon>
        <taxon>Pseudonocardiaceae</taxon>
        <taxon>Pseudonocardia</taxon>
    </lineage>
</organism>
<dbReference type="Gene3D" id="3.40.50.1440">
    <property type="entry name" value="Tubulin/FtsZ, GTPase domain"/>
    <property type="match status" value="1"/>
</dbReference>
<sequence>MGMSMYHSATGSQSPHCIHAIGVGRTGAYMVEAMLRTGEIEDMLEDPRARFTGLAIDIGDQDMHELREYANGLNGRLAERGIPQDRAQVRTVALDVPERAELQTSLNRWREFLKMEYPRYYWNPNYEPWLPADLELPKAGDSFQRAVAKGIYGHYYYGGERLLEKELDKFVESINATRLPSIVLVFFSLAGGTGSGMIVDLVRHLSNVKLGRRIPVVGVATMPFSGDEERAGGKAALFPTINELDCMLDDNKNQGVMAVWGDLYKNPFTGGFFAIPMEHSWQRLGTYTKTGQPTIRDALRRGVTRKFIDDSFTRFIVQDSGRLLFKILRPAGFTGAPHERNTSGDRAWTLFEVAKFTHPGVEVLPGEPKSKWREVMSKWIGYIPQWDGLTEGFKTDYIEAHAVAPREIWNDTLENKLRETLQTYLLPGEDSTLNITHGEFFDELTSYANIVIPGVAKTDLELFFEARDAYDQVENWEDKLLMHSWLLDLGVMLSEQSIRFEGMAGECIWGCACWVVVPHEAIRGDAPSSKSIAEVQQQHIAPMVRTVVRTP</sequence>
<gene>
    <name evidence="1" type="ORF">ACFSCY_09225</name>
</gene>
<name>A0ABW4FG65_9PSEU</name>
<proteinExistence type="predicted"/>
<dbReference type="EMBL" id="JBHUCP010000005">
    <property type="protein sequence ID" value="MFD1529620.1"/>
    <property type="molecule type" value="Genomic_DNA"/>
</dbReference>
<accession>A0ABW4FG65</accession>
<keyword evidence="2" id="KW-1185">Reference proteome</keyword>
<dbReference type="Proteomes" id="UP001597145">
    <property type="component" value="Unassembled WGS sequence"/>
</dbReference>
<dbReference type="InterPro" id="IPR036525">
    <property type="entry name" value="Tubulin/FtsZ_GTPase_sf"/>
</dbReference>
<comment type="caution">
    <text evidence="1">The sequence shown here is derived from an EMBL/GenBank/DDBJ whole genome shotgun (WGS) entry which is preliminary data.</text>
</comment>
<dbReference type="RefSeq" id="WP_343981752.1">
    <property type="nucleotide sequence ID" value="NZ_BAAAJG010000015.1"/>
</dbReference>
<dbReference type="SUPFAM" id="SSF52490">
    <property type="entry name" value="Tubulin nucleotide-binding domain-like"/>
    <property type="match status" value="1"/>
</dbReference>
<reference evidence="2" key="1">
    <citation type="journal article" date="2019" name="Int. J. Syst. Evol. Microbiol.">
        <title>The Global Catalogue of Microorganisms (GCM) 10K type strain sequencing project: providing services to taxonomists for standard genome sequencing and annotation.</title>
        <authorList>
            <consortium name="The Broad Institute Genomics Platform"/>
            <consortium name="The Broad Institute Genome Sequencing Center for Infectious Disease"/>
            <person name="Wu L."/>
            <person name="Ma J."/>
        </authorList>
    </citation>
    <scope>NUCLEOTIDE SEQUENCE [LARGE SCALE GENOMIC DNA]</scope>
    <source>
        <strain evidence="2">JCM 12165</strain>
    </source>
</reference>
<evidence type="ECO:0000313" key="1">
    <source>
        <dbReference type="EMBL" id="MFD1529620.1"/>
    </source>
</evidence>